<accession>A0A5D4RFD8</accession>
<dbReference type="GO" id="GO:0016787">
    <property type="term" value="F:hydrolase activity"/>
    <property type="evidence" value="ECO:0007669"/>
    <property type="project" value="UniProtKB-KW"/>
</dbReference>
<organism evidence="13 14">
    <name type="scientific">Bacillus infantis</name>
    <dbReference type="NCBI Taxonomy" id="324767"/>
    <lineage>
        <taxon>Bacteria</taxon>
        <taxon>Bacillati</taxon>
        <taxon>Bacillota</taxon>
        <taxon>Bacilli</taxon>
        <taxon>Bacillales</taxon>
        <taxon>Bacillaceae</taxon>
        <taxon>Bacillus</taxon>
    </lineage>
</organism>
<evidence type="ECO:0000256" key="2">
    <source>
        <dbReference type="ARBA" id="ARBA00001947"/>
    </source>
</evidence>
<dbReference type="Proteomes" id="UP000322139">
    <property type="component" value="Unassembled WGS sequence"/>
</dbReference>
<keyword evidence="6" id="KW-0479">Metal-binding</keyword>
<dbReference type="Pfam" id="PF02578">
    <property type="entry name" value="Cu-oxidase_4"/>
    <property type="match status" value="1"/>
</dbReference>
<dbReference type="GO" id="GO:0005507">
    <property type="term" value="F:copper ion binding"/>
    <property type="evidence" value="ECO:0007669"/>
    <property type="project" value="TreeGrafter"/>
</dbReference>
<dbReference type="GO" id="GO:0017061">
    <property type="term" value="F:S-methyl-5-thioadenosine phosphorylase activity"/>
    <property type="evidence" value="ECO:0007669"/>
    <property type="project" value="UniProtKB-EC"/>
</dbReference>
<dbReference type="InterPro" id="IPR011324">
    <property type="entry name" value="Cytotoxic_necrot_fac-like_cat"/>
</dbReference>
<keyword evidence="7" id="KW-0378">Hydrolase</keyword>
<evidence type="ECO:0000256" key="12">
    <source>
        <dbReference type="RuleBase" id="RU361274"/>
    </source>
</evidence>
<keyword evidence="5" id="KW-0808">Transferase</keyword>
<comment type="catalytic activity">
    <reaction evidence="1">
        <text>inosine + phosphate = alpha-D-ribose 1-phosphate + hypoxanthine</text>
        <dbReference type="Rhea" id="RHEA:27646"/>
        <dbReference type="ChEBI" id="CHEBI:17368"/>
        <dbReference type="ChEBI" id="CHEBI:17596"/>
        <dbReference type="ChEBI" id="CHEBI:43474"/>
        <dbReference type="ChEBI" id="CHEBI:57720"/>
        <dbReference type="EC" id="2.4.2.1"/>
    </reaction>
    <physiologicalReaction direction="left-to-right" evidence="1">
        <dbReference type="Rhea" id="RHEA:27647"/>
    </physiologicalReaction>
</comment>
<dbReference type="InterPro" id="IPR038371">
    <property type="entry name" value="Cu_polyphenol_OxRdtase_sf"/>
</dbReference>
<evidence type="ECO:0000313" key="13">
    <source>
        <dbReference type="EMBL" id="TYS50007.1"/>
    </source>
</evidence>
<sequence length="275" mass="30225">MEPFVLKESKFFSIEDWTGKYPGLAAGFSTKNGGNSNGDYSSLNLGLHVNDSVQAVCGNREILSDAIGFPLPAWTGAEQTHETYIRKVSKEDAGTGALDYSQAFRRTDGFFTLEQGLLLTLCFADCVPLYFIHPDSGAIGAAHAGWKGTVGGIAGNMAGVFKNEGIDPGEILAAIGPSICEKCYIVDSRVVNLVKNRLEDVDKKPYNQVKENQYQLDLKEVNKQLLMKSGVREENIIVSGYCTSCHEEYFFSHRRDGGKTGRMMSYIGWKEADFS</sequence>
<evidence type="ECO:0000256" key="11">
    <source>
        <dbReference type="ARBA" id="ARBA00049893"/>
    </source>
</evidence>
<proteinExistence type="inferred from homology"/>
<dbReference type="PANTHER" id="PTHR30616:SF2">
    <property type="entry name" value="PURINE NUCLEOSIDE PHOSPHORYLASE LACC1"/>
    <property type="match status" value="1"/>
</dbReference>
<gene>
    <name evidence="13" type="primary">pgeF</name>
    <name evidence="13" type="ORF">FZD51_05465</name>
</gene>
<evidence type="ECO:0000256" key="7">
    <source>
        <dbReference type="ARBA" id="ARBA00022801"/>
    </source>
</evidence>
<comment type="catalytic activity">
    <reaction evidence="9">
        <text>adenosine + H2O + H(+) = inosine + NH4(+)</text>
        <dbReference type="Rhea" id="RHEA:24408"/>
        <dbReference type="ChEBI" id="CHEBI:15377"/>
        <dbReference type="ChEBI" id="CHEBI:15378"/>
        <dbReference type="ChEBI" id="CHEBI:16335"/>
        <dbReference type="ChEBI" id="CHEBI:17596"/>
        <dbReference type="ChEBI" id="CHEBI:28938"/>
        <dbReference type="EC" id="3.5.4.4"/>
    </reaction>
    <physiologicalReaction direction="left-to-right" evidence="9">
        <dbReference type="Rhea" id="RHEA:24409"/>
    </physiologicalReaction>
</comment>
<evidence type="ECO:0000256" key="9">
    <source>
        <dbReference type="ARBA" id="ARBA00047989"/>
    </source>
</evidence>
<dbReference type="Gene3D" id="3.60.140.10">
    <property type="entry name" value="CNF1/YfiH-like putative cysteine hydrolases"/>
    <property type="match status" value="1"/>
</dbReference>
<evidence type="ECO:0000313" key="14">
    <source>
        <dbReference type="Proteomes" id="UP000322139"/>
    </source>
</evidence>
<comment type="catalytic activity">
    <reaction evidence="10">
        <text>adenosine + phosphate = alpha-D-ribose 1-phosphate + adenine</text>
        <dbReference type="Rhea" id="RHEA:27642"/>
        <dbReference type="ChEBI" id="CHEBI:16335"/>
        <dbReference type="ChEBI" id="CHEBI:16708"/>
        <dbReference type="ChEBI" id="CHEBI:43474"/>
        <dbReference type="ChEBI" id="CHEBI:57720"/>
        <dbReference type="EC" id="2.4.2.1"/>
    </reaction>
    <physiologicalReaction direction="left-to-right" evidence="10">
        <dbReference type="Rhea" id="RHEA:27643"/>
    </physiologicalReaction>
</comment>
<dbReference type="RefSeq" id="WP_148973848.1">
    <property type="nucleotide sequence ID" value="NZ_VTER01000003.1"/>
</dbReference>
<evidence type="ECO:0000256" key="3">
    <source>
        <dbReference type="ARBA" id="ARBA00003215"/>
    </source>
</evidence>
<evidence type="ECO:0000256" key="6">
    <source>
        <dbReference type="ARBA" id="ARBA00022723"/>
    </source>
</evidence>
<dbReference type="InterPro" id="IPR003730">
    <property type="entry name" value="Cu_polyphenol_OxRdtase"/>
</dbReference>
<dbReference type="EMBL" id="VTER01000003">
    <property type="protein sequence ID" value="TYS50007.1"/>
    <property type="molecule type" value="Genomic_DNA"/>
</dbReference>
<comment type="function">
    <text evidence="3">Purine nucleoside enzyme that catalyzes the phosphorolysis of adenosine and inosine nucleosides, yielding D-ribose 1-phosphate and the respective free bases, adenine and hypoxanthine. Also catalyzes the phosphorolysis of S-methyl-5'-thioadenosine into adenine and S-methyl-5-thio-alpha-D-ribose 1-phosphate. Also has adenosine deaminase activity.</text>
</comment>
<reference evidence="13 14" key="1">
    <citation type="submission" date="2019-08" db="EMBL/GenBank/DDBJ databases">
        <title>Bacillus genomes from the desert of Cuatro Cienegas, Coahuila.</title>
        <authorList>
            <person name="Olmedo-Alvarez G."/>
        </authorList>
    </citation>
    <scope>NUCLEOTIDE SEQUENCE [LARGE SCALE GENOMIC DNA]</scope>
    <source>
        <strain evidence="13 14">CH446_14T</strain>
    </source>
</reference>
<keyword evidence="8" id="KW-0862">Zinc</keyword>
<dbReference type="PANTHER" id="PTHR30616">
    <property type="entry name" value="UNCHARACTERIZED PROTEIN YFIH"/>
    <property type="match status" value="1"/>
</dbReference>
<dbReference type="AlphaFoldDB" id="A0A5D4RFD8"/>
<protein>
    <recommendedName>
        <fullName evidence="12">Purine nucleoside phosphorylase</fullName>
    </recommendedName>
</protein>
<dbReference type="NCBIfam" id="TIGR00726">
    <property type="entry name" value="peptidoglycan editing factor PgeF"/>
    <property type="match status" value="1"/>
</dbReference>
<evidence type="ECO:0000256" key="1">
    <source>
        <dbReference type="ARBA" id="ARBA00000553"/>
    </source>
</evidence>
<comment type="catalytic activity">
    <reaction evidence="11">
        <text>S-methyl-5'-thioadenosine + phosphate = 5-(methylsulfanyl)-alpha-D-ribose 1-phosphate + adenine</text>
        <dbReference type="Rhea" id="RHEA:11852"/>
        <dbReference type="ChEBI" id="CHEBI:16708"/>
        <dbReference type="ChEBI" id="CHEBI:17509"/>
        <dbReference type="ChEBI" id="CHEBI:43474"/>
        <dbReference type="ChEBI" id="CHEBI:58533"/>
        <dbReference type="EC" id="2.4.2.28"/>
    </reaction>
    <physiologicalReaction direction="left-to-right" evidence="11">
        <dbReference type="Rhea" id="RHEA:11853"/>
    </physiologicalReaction>
</comment>
<dbReference type="CDD" id="cd16833">
    <property type="entry name" value="YfiH"/>
    <property type="match status" value="1"/>
</dbReference>
<comment type="cofactor">
    <cofactor evidence="2">
        <name>Zn(2+)</name>
        <dbReference type="ChEBI" id="CHEBI:29105"/>
    </cofactor>
</comment>
<evidence type="ECO:0000256" key="10">
    <source>
        <dbReference type="ARBA" id="ARBA00048968"/>
    </source>
</evidence>
<evidence type="ECO:0000256" key="8">
    <source>
        <dbReference type="ARBA" id="ARBA00022833"/>
    </source>
</evidence>
<comment type="caution">
    <text evidence="13">The sequence shown here is derived from an EMBL/GenBank/DDBJ whole genome shotgun (WGS) entry which is preliminary data.</text>
</comment>
<comment type="similarity">
    <text evidence="4 12">Belongs to the purine nucleoside phosphorylase YfiH/LACC1 family.</text>
</comment>
<evidence type="ECO:0000256" key="4">
    <source>
        <dbReference type="ARBA" id="ARBA00007353"/>
    </source>
</evidence>
<evidence type="ECO:0000256" key="5">
    <source>
        <dbReference type="ARBA" id="ARBA00022679"/>
    </source>
</evidence>
<dbReference type="SUPFAM" id="SSF64438">
    <property type="entry name" value="CNF1/YfiH-like putative cysteine hydrolases"/>
    <property type="match status" value="1"/>
</dbReference>
<name>A0A5D4RFD8_9BACI</name>